<reference evidence="9 10" key="1">
    <citation type="submission" date="2018-07" db="EMBL/GenBank/DDBJ databases">
        <title>Genomic Encyclopedia of Type Strains, Phase IV (KMG-IV): sequencing the most valuable type-strain genomes for metagenomic binning, comparative biology and taxonomic classification.</title>
        <authorList>
            <person name="Goeker M."/>
        </authorList>
    </citation>
    <scope>NUCLEOTIDE SEQUENCE [LARGE SCALE GENOMIC DNA]</scope>
    <source>
        <strain evidence="9 10">DSM 4134</strain>
    </source>
</reference>
<keyword evidence="5" id="KW-0067">ATP-binding</keyword>
<evidence type="ECO:0000256" key="5">
    <source>
        <dbReference type="ARBA" id="ARBA00022840"/>
    </source>
</evidence>
<evidence type="ECO:0000256" key="1">
    <source>
        <dbReference type="ARBA" id="ARBA00012519"/>
    </source>
</evidence>
<evidence type="ECO:0000313" key="9">
    <source>
        <dbReference type="EMBL" id="REE05848.1"/>
    </source>
</evidence>
<dbReference type="Gene3D" id="3.40.50.620">
    <property type="entry name" value="HUPs"/>
    <property type="match status" value="1"/>
</dbReference>
<dbReference type="InterPro" id="IPR050385">
    <property type="entry name" value="Archaeal_FAD_synthase"/>
</dbReference>
<dbReference type="SUPFAM" id="SSF52374">
    <property type="entry name" value="Nucleotidylyl transferase"/>
    <property type="match status" value="1"/>
</dbReference>
<evidence type="ECO:0000313" key="10">
    <source>
        <dbReference type="Proteomes" id="UP000256779"/>
    </source>
</evidence>
<sequence length="162" mass="17591">MNSQQKIHTTDQLINLVADWHHSNKSIVFTNGCFDLLHPGHVECLEKAKNLGDHLIVAVNSDLSVKRLKGASRPITPEDSRARVIAGLQAVDAVVLFDQDTPEKLIQAIKPSVLVKGGDYQLSNIAGAEFVIQSGGKVVTIPLVSDYSSSAIINKLKKTQNQ</sequence>
<protein>
    <recommendedName>
        <fullName evidence="1">D-glycero-beta-D-manno-heptose 1-phosphate adenylyltransferase</fullName>
        <ecNumber evidence="1">2.7.7.70</ecNumber>
    </recommendedName>
</protein>
<dbReference type="InterPro" id="IPR011914">
    <property type="entry name" value="RfaE_dom_II"/>
</dbReference>
<dbReference type="Proteomes" id="UP000256779">
    <property type="component" value="Unassembled WGS sequence"/>
</dbReference>
<dbReference type="EMBL" id="QREG01000001">
    <property type="protein sequence ID" value="REE05848.1"/>
    <property type="molecule type" value="Genomic_DNA"/>
</dbReference>
<name>A0A3D9LGU7_MARFU</name>
<dbReference type="Pfam" id="PF01467">
    <property type="entry name" value="CTP_transf_like"/>
    <property type="match status" value="1"/>
</dbReference>
<evidence type="ECO:0000256" key="6">
    <source>
        <dbReference type="ARBA" id="ARBA00023277"/>
    </source>
</evidence>
<evidence type="ECO:0000256" key="7">
    <source>
        <dbReference type="ARBA" id="ARBA00047428"/>
    </source>
</evidence>
<dbReference type="RefSeq" id="WP_115866346.1">
    <property type="nucleotide sequence ID" value="NZ_QREG01000001.1"/>
</dbReference>
<gene>
    <name evidence="9" type="ORF">C7460_101367</name>
</gene>
<dbReference type="InterPro" id="IPR004821">
    <property type="entry name" value="Cyt_trans-like"/>
</dbReference>
<evidence type="ECO:0000256" key="3">
    <source>
        <dbReference type="ARBA" id="ARBA00022695"/>
    </source>
</evidence>
<evidence type="ECO:0000259" key="8">
    <source>
        <dbReference type="Pfam" id="PF01467"/>
    </source>
</evidence>
<feature type="domain" description="Cytidyltransferase-like" evidence="8">
    <location>
        <begin position="29"/>
        <end position="123"/>
    </location>
</feature>
<dbReference type="InterPro" id="IPR014729">
    <property type="entry name" value="Rossmann-like_a/b/a_fold"/>
</dbReference>
<keyword evidence="6" id="KW-0119">Carbohydrate metabolism</keyword>
<evidence type="ECO:0000256" key="2">
    <source>
        <dbReference type="ARBA" id="ARBA00022679"/>
    </source>
</evidence>
<dbReference type="PANTHER" id="PTHR43793:SF2">
    <property type="entry name" value="BIFUNCTIONAL PROTEIN HLDE"/>
    <property type="match status" value="1"/>
</dbReference>
<proteinExistence type="predicted"/>
<dbReference type="OrthoDB" id="9795543at2"/>
<dbReference type="AlphaFoldDB" id="A0A3D9LGU7"/>
<comment type="catalytic activity">
    <reaction evidence="7">
        <text>D-glycero-beta-D-manno-heptose 1-phosphate + ATP + H(+) = ADP-D-glycero-beta-D-manno-heptose + diphosphate</text>
        <dbReference type="Rhea" id="RHEA:27465"/>
        <dbReference type="ChEBI" id="CHEBI:15378"/>
        <dbReference type="ChEBI" id="CHEBI:30616"/>
        <dbReference type="ChEBI" id="CHEBI:33019"/>
        <dbReference type="ChEBI" id="CHEBI:59967"/>
        <dbReference type="ChEBI" id="CHEBI:61593"/>
        <dbReference type="EC" id="2.7.7.70"/>
    </reaction>
</comment>
<dbReference type="GO" id="GO:0005524">
    <property type="term" value="F:ATP binding"/>
    <property type="evidence" value="ECO:0007669"/>
    <property type="project" value="UniProtKB-KW"/>
</dbReference>
<dbReference type="EC" id="2.7.7.70" evidence="1"/>
<keyword evidence="4" id="KW-0547">Nucleotide-binding</keyword>
<keyword evidence="10" id="KW-1185">Reference proteome</keyword>
<keyword evidence="3 9" id="KW-0548">Nucleotidyltransferase</keyword>
<accession>A0A3D9LGU7</accession>
<dbReference type="NCBIfam" id="TIGR00125">
    <property type="entry name" value="cyt_tran_rel"/>
    <property type="match status" value="1"/>
</dbReference>
<dbReference type="PANTHER" id="PTHR43793">
    <property type="entry name" value="FAD SYNTHASE"/>
    <property type="match status" value="1"/>
</dbReference>
<evidence type="ECO:0000256" key="4">
    <source>
        <dbReference type="ARBA" id="ARBA00022741"/>
    </source>
</evidence>
<dbReference type="GO" id="GO:0005975">
    <property type="term" value="P:carbohydrate metabolic process"/>
    <property type="evidence" value="ECO:0007669"/>
    <property type="project" value="InterPro"/>
</dbReference>
<keyword evidence="2 9" id="KW-0808">Transferase</keyword>
<dbReference type="NCBIfam" id="TIGR02199">
    <property type="entry name" value="rfaE_dom_II"/>
    <property type="match status" value="1"/>
</dbReference>
<dbReference type="GO" id="GO:0016779">
    <property type="term" value="F:nucleotidyltransferase activity"/>
    <property type="evidence" value="ECO:0007669"/>
    <property type="project" value="UniProtKB-KW"/>
</dbReference>
<dbReference type="GO" id="GO:0016773">
    <property type="term" value="F:phosphotransferase activity, alcohol group as acceptor"/>
    <property type="evidence" value="ECO:0007669"/>
    <property type="project" value="InterPro"/>
</dbReference>
<organism evidence="9 10">
    <name type="scientific">Marinoscillum furvescens DSM 4134</name>
    <dbReference type="NCBI Taxonomy" id="1122208"/>
    <lineage>
        <taxon>Bacteria</taxon>
        <taxon>Pseudomonadati</taxon>
        <taxon>Bacteroidota</taxon>
        <taxon>Cytophagia</taxon>
        <taxon>Cytophagales</taxon>
        <taxon>Reichenbachiellaceae</taxon>
        <taxon>Marinoscillum</taxon>
    </lineage>
</organism>
<comment type="caution">
    <text evidence="9">The sequence shown here is derived from an EMBL/GenBank/DDBJ whole genome shotgun (WGS) entry which is preliminary data.</text>
</comment>